<evidence type="ECO:0000313" key="3">
    <source>
        <dbReference type="EMBL" id="MFC5153201.1"/>
    </source>
</evidence>
<sequence length="142" mass="15006">MARAWRVRRTRRLWTPLLPLVLLFGLATMHTLGHPSPASAVEQAHTQAPAAAHGPPAAAEHHAAADANHGSAAPGGHGTDPSLVCLAVLGVWGVALLGAVRAWRRRRAREAVRVRGPRPGPAPAPRAPPPRTLLTHLSVLRI</sequence>
<dbReference type="Proteomes" id="UP001596160">
    <property type="component" value="Unassembled WGS sequence"/>
</dbReference>
<gene>
    <name evidence="3" type="ORF">ACFPRH_15815</name>
</gene>
<dbReference type="InterPro" id="IPR046151">
    <property type="entry name" value="DUF6153"/>
</dbReference>
<evidence type="ECO:0000256" key="2">
    <source>
        <dbReference type="SAM" id="Phobius"/>
    </source>
</evidence>
<keyword evidence="2" id="KW-0472">Membrane</keyword>
<keyword evidence="2" id="KW-1133">Transmembrane helix</keyword>
<organism evidence="3 4">
    <name type="scientific">Streptomyces amakusaensis</name>
    <dbReference type="NCBI Taxonomy" id="67271"/>
    <lineage>
        <taxon>Bacteria</taxon>
        <taxon>Bacillati</taxon>
        <taxon>Actinomycetota</taxon>
        <taxon>Actinomycetes</taxon>
        <taxon>Kitasatosporales</taxon>
        <taxon>Streptomycetaceae</taxon>
        <taxon>Streptomyces</taxon>
    </lineage>
</organism>
<proteinExistence type="predicted"/>
<accession>A0ABW0AJR2</accession>
<keyword evidence="4" id="KW-1185">Reference proteome</keyword>
<keyword evidence="2" id="KW-0812">Transmembrane</keyword>
<name>A0ABW0AJR2_9ACTN</name>
<feature type="region of interest" description="Disordered" evidence="1">
    <location>
        <begin position="36"/>
        <end position="76"/>
    </location>
</feature>
<protein>
    <submittedName>
        <fullName evidence="3">DUF6153 family protein</fullName>
    </submittedName>
</protein>
<reference evidence="4" key="1">
    <citation type="journal article" date="2019" name="Int. J. Syst. Evol. Microbiol.">
        <title>The Global Catalogue of Microorganisms (GCM) 10K type strain sequencing project: providing services to taxonomists for standard genome sequencing and annotation.</title>
        <authorList>
            <consortium name="The Broad Institute Genomics Platform"/>
            <consortium name="The Broad Institute Genome Sequencing Center for Infectious Disease"/>
            <person name="Wu L."/>
            <person name="Ma J."/>
        </authorList>
    </citation>
    <scope>NUCLEOTIDE SEQUENCE [LARGE SCALE GENOMIC DNA]</scope>
    <source>
        <strain evidence="4">PCU 266</strain>
    </source>
</reference>
<comment type="caution">
    <text evidence="3">The sequence shown here is derived from an EMBL/GenBank/DDBJ whole genome shotgun (WGS) entry which is preliminary data.</text>
</comment>
<dbReference type="Pfam" id="PF19650">
    <property type="entry name" value="DUF6153"/>
    <property type="match status" value="1"/>
</dbReference>
<dbReference type="EMBL" id="JBHSKP010000009">
    <property type="protein sequence ID" value="MFC5153201.1"/>
    <property type="molecule type" value="Genomic_DNA"/>
</dbReference>
<evidence type="ECO:0000256" key="1">
    <source>
        <dbReference type="SAM" id="MobiDB-lite"/>
    </source>
</evidence>
<evidence type="ECO:0000313" key="4">
    <source>
        <dbReference type="Proteomes" id="UP001596160"/>
    </source>
</evidence>
<dbReference type="RefSeq" id="WP_344479675.1">
    <property type="nucleotide sequence ID" value="NZ_BAAASB010000013.1"/>
</dbReference>
<feature type="transmembrane region" description="Helical" evidence="2">
    <location>
        <begin position="81"/>
        <end position="103"/>
    </location>
</feature>
<feature type="compositionally biased region" description="Low complexity" evidence="1">
    <location>
        <begin position="44"/>
        <end position="58"/>
    </location>
</feature>